<dbReference type="Gene3D" id="3.30.360.10">
    <property type="entry name" value="Dihydrodipicolinate Reductase, domain 2"/>
    <property type="match status" value="1"/>
</dbReference>
<comment type="caution">
    <text evidence="3">The sequence shown here is derived from an EMBL/GenBank/DDBJ whole genome shotgun (WGS) entry which is preliminary data.</text>
</comment>
<evidence type="ECO:0000313" key="3">
    <source>
        <dbReference type="EMBL" id="OYN88569.1"/>
    </source>
</evidence>
<name>A0A255EAH7_9ACTN</name>
<dbReference type="SUPFAM" id="SSF51735">
    <property type="entry name" value="NAD(P)-binding Rossmann-fold domains"/>
    <property type="match status" value="1"/>
</dbReference>
<protein>
    <submittedName>
        <fullName evidence="3">Dehydrogenase</fullName>
    </submittedName>
</protein>
<organism evidence="3 4">
    <name type="scientific">Parenemella sanctibonifatiensis</name>
    <dbReference type="NCBI Taxonomy" id="2016505"/>
    <lineage>
        <taxon>Bacteria</taxon>
        <taxon>Bacillati</taxon>
        <taxon>Actinomycetota</taxon>
        <taxon>Actinomycetes</taxon>
        <taxon>Propionibacteriales</taxon>
        <taxon>Propionibacteriaceae</taxon>
        <taxon>Parenemella</taxon>
    </lineage>
</organism>
<evidence type="ECO:0000259" key="1">
    <source>
        <dbReference type="Pfam" id="PF01408"/>
    </source>
</evidence>
<feature type="domain" description="GFO/IDH/MocA-like oxidoreductase" evidence="2">
    <location>
        <begin position="137"/>
        <end position="265"/>
    </location>
</feature>
<dbReference type="Pfam" id="PF01408">
    <property type="entry name" value="GFO_IDH_MocA"/>
    <property type="match status" value="1"/>
</dbReference>
<dbReference type="RefSeq" id="WP_094455878.1">
    <property type="nucleotide sequence ID" value="NZ_NMVJ01000011.1"/>
</dbReference>
<reference evidence="3 4" key="1">
    <citation type="submission" date="2017-07" db="EMBL/GenBank/DDBJ databases">
        <title>Draft whole genome sequences of clinical Proprionibacteriaceae strains.</title>
        <authorList>
            <person name="Bernier A.-M."/>
            <person name="Bernard K."/>
            <person name="Domingo M.-C."/>
        </authorList>
    </citation>
    <scope>NUCLEOTIDE SEQUENCE [LARGE SCALE GENOMIC DNA]</scope>
    <source>
        <strain evidence="3 4">NML 150081</strain>
    </source>
</reference>
<sequence>MKKLKIALLSFAHVHARSYVQLLKDRDDVEFLSTDVLFGPAPEDELRGRAQAEEWGAPYVETLDEIWEWGPDAVVVQSENVNHRPLVEAAAARGAHILCEKPLATTVADGEAMLQACADNNVFLMMAYPIHFESGVETVRELVSSGKLGTVVGATGTNTGRIPVNRRAWFCDPEQAGGGALVDHTVHCAELLDYLLGSEPVKVHAVANKIFHADHPKVHTETAGLVTVTYANGVVATIDCSWSLLPEGPLLDGLTLEVVGSDGIASVDTFGTAVEGYASQPGMQRLPFGPNLDGRMVEAFLEGVRTGQAPQPDGAAGLRTQRIVNGALDSFARGEAVQV</sequence>
<feature type="domain" description="Gfo/Idh/MocA-like oxidoreductase N-terminal" evidence="1">
    <location>
        <begin position="45"/>
        <end position="128"/>
    </location>
</feature>
<dbReference type="Pfam" id="PF22725">
    <property type="entry name" value="GFO_IDH_MocA_C3"/>
    <property type="match status" value="1"/>
</dbReference>
<dbReference type="InterPro" id="IPR000683">
    <property type="entry name" value="Gfo/Idh/MocA-like_OxRdtase_N"/>
</dbReference>
<dbReference type="Proteomes" id="UP000216300">
    <property type="component" value="Unassembled WGS sequence"/>
</dbReference>
<dbReference type="Gene3D" id="3.40.50.720">
    <property type="entry name" value="NAD(P)-binding Rossmann-like Domain"/>
    <property type="match status" value="1"/>
</dbReference>
<dbReference type="EMBL" id="NMVJ01000011">
    <property type="protein sequence ID" value="OYN88569.1"/>
    <property type="molecule type" value="Genomic_DNA"/>
</dbReference>
<dbReference type="PANTHER" id="PTHR43377:SF1">
    <property type="entry name" value="BILIVERDIN REDUCTASE A"/>
    <property type="match status" value="1"/>
</dbReference>
<dbReference type="GO" id="GO:0000166">
    <property type="term" value="F:nucleotide binding"/>
    <property type="evidence" value="ECO:0007669"/>
    <property type="project" value="InterPro"/>
</dbReference>
<evidence type="ECO:0000313" key="4">
    <source>
        <dbReference type="Proteomes" id="UP000216300"/>
    </source>
</evidence>
<dbReference type="InterPro" id="IPR055170">
    <property type="entry name" value="GFO_IDH_MocA-like_dom"/>
</dbReference>
<dbReference type="OrthoDB" id="9792085at2"/>
<dbReference type="AlphaFoldDB" id="A0A255EAH7"/>
<evidence type="ECO:0000259" key="2">
    <source>
        <dbReference type="Pfam" id="PF22725"/>
    </source>
</evidence>
<accession>A0A255EAH7</accession>
<keyword evidence="4" id="KW-1185">Reference proteome</keyword>
<proteinExistence type="predicted"/>
<dbReference type="PANTHER" id="PTHR43377">
    <property type="entry name" value="BILIVERDIN REDUCTASE A"/>
    <property type="match status" value="1"/>
</dbReference>
<dbReference type="SUPFAM" id="SSF55347">
    <property type="entry name" value="Glyceraldehyde-3-phosphate dehydrogenase-like, C-terminal domain"/>
    <property type="match status" value="1"/>
</dbReference>
<dbReference type="InterPro" id="IPR036291">
    <property type="entry name" value="NAD(P)-bd_dom_sf"/>
</dbReference>
<dbReference type="InterPro" id="IPR051450">
    <property type="entry name" value="Gfo/Idh/MocA_Oxidoreductases"/>
</dbReference>
<gene>
    <name evidence="3" type="ORF">CGZ91_13230</name>
</gene>